<feature type="signal peptide" evidence="2">
    <location>
        <begin position="1"/>
        <end position="23"/>
    </location>
</feature>
<dbReference type="PANTHER" id="PTHR33619:SF3">
    <property type="entry name" value="POLYSACCHARIDE EXPORT PROTEIN GFCE-RELATED"/>
    <property type="match status" value="1"/>
</dbReference>
<dbReference type="Gene3D" id="3.10.560.10">
    <property type="entry name" value="Outer membrane lipoprotein wza domain like"/>
    <property type="match status" value="2"/>
</dbReference>
<feature type="domain" description="Soluble ligand binding" evidence="3">
    <location>
        <begin position="219"/>
        <end position="269"/>
    </location>
</feature>
<reference evidence="4 5" key="1">
    <citation type="submission" date="2017-03" db="EMBL/GenBank/DDBJ databases">
        <title>Draft Genome sequence of Marispirochaeta sp. strain JC444.</title>
        <authorList>
            <person name="Shivani Y."/>
            <person name="Subhash Y."/>
            <person name="Sasikala C."/>
            <person name="Ramana C."/>
        </authorList>
    </citation>
    <scope>NUCLEOTIDE SEQUENCE [LARGE SCALE GENOMIC DNA]</scope>
    <source>
        <strain evidence="4 5">JC444</strain>
    </source>
</reference>
<dbReference type="InterPro" id="IPR019554">
    <property type="entry name" value="Soluble_ligand-bd"/>
</dbReference>
<dbReference type="OrthoDB" id="354707at2"/>
<keyword evidence="1" id="KW-1133">Transmembrane helix</keyword>
<dbReference type="PANTHER" id="PTHR33619">
    <property type="entry name" value="POLYSACCHARIDE EXPORT PROTEIN GFCE-RELATED"/>
    <property type="match status" value="1"/>
</dbReference>
<comment type="caution">
    <text evidence="4">The sequence shown here is derived from an EMBL/GenBank/DDBJ whole genome shotgun (WGS) entry which is preliminary data.</text>
</comment>
<evidence type="ECO:0000256" key="1">
    <source>
        <dbReference type="SAM" id="Phobius"/>
    </source>
</evidence>
<evidence type="ECO:0000259" key="3">
    <source>
        <dbReference type="Pfam" id="PF10531"/>
    </source>
</evidence>
<proteinExistence type="predicted"/>
<name>A0A1Y1RTX0_9SPIO</name>
<evidence type="ECO:0000313" key="4">
    <source>
        <dbReference type="EMBL" id="ORC29001.1"/>
    </source>
</evidence>
<sequence>MKNLFLLLALSCFSFVLSSQDFGVTPSSPGSDGVTGGGQEEELVEAQTNRLQLAISNEGYPVTPGDIYRITFTAAGSLITNQIIVESDYSINLGIFGEIDVQDTNFPELKKRVERLIQEGYPRSLPSLTMISTGTFEVPIIGEIPQTRYVTAWGLSRLNDVVSGSLGAYSSMRNVAVNAKDGTERTFDLWMARYKGDLSQNPLVRPGDRITISRVDKQIRINGEVYRPGIYQLLENEDLQDIQYFSGGFTPLADLRRVTVERFSGEGPELIVFDYNNTDSDFEFKDRDIITIPSKRDQDLQVTVVGAVFNPGRYQYAPPESYMYYVNLAGGIDFERNSGNEVTVVDRYGNQQDPTYPISPGDTITVLNNNFIYNFNRHFPVVTTGLAFILTIISIVNLANQ</sequence>
<dbReference type="EMBL" id="MWQY01000043">
    <property type="protein sequence ID" value="ORC29001.1"/>
    <property type="molecule type" value="Genomic_DNA"/>
</dbReference>
<dbReference type="InterPro" id="IPR049712">
    <property type="entry name" value="Poly_export"/>
</dbReference>
<keyword evidence="1" id="KW-0472">Membrane</keyword>
<dbReference type="AlphaFoldDB" id="A0A1Y1RTX0"/>
<organism evidence="4 5">
    <name type="scientific">Marispirochaeta aestuarii</name>
    <dbReference type="NCBI Taxonomy" id="1963862"/>
    <lineage>
        <taxon>Bacteria</taxon>
        <taxon>Pseudomonadati</taxon>
        <taxon>Spirochaetota</taxon>
        <taxon>Spirochaetia</taxon>
        <taxon>Spirochaetales</taxon>
        <taxon>Spirochaetaceae</taxon>
        <taxon>Marispirochaeta</taxon>
    </lineage>
</organism>
<keyword evidence="2" id="KW-0732">Signal</keyword>
<dbReference type="GO" id="GO:0015159">
    <property type="term" value="F:polysaccharide transmembrane transporter activity"/>
    <property type="evidence" value="ECO:0007669"/>
    <property type="project" value="InterPro"/>
</dbReference>
<dbReference type="RefSeq" id="WP_083053089.1">
    <property type="nucleotide sequence ID" value="NZ_MWQY01000043.1"/>
</dbReference>
<keyword evidence="5" id="KW-1185">Reference proteome</keyword>
<dbReference type="Pfam" id="PF10531">
    <property type="entry name" value="SLBB"/>
    <property type="match status" value="1"/>
</dbReference>
<evidence type="ECO:0000313" key="5">
    <source>
        <dbReference type="Proteomes" id="UP000192343"/>
    </source>
</evidence>
<gene>
    <name evidence="4" type="ORF">B4O97_18940</name>
</gene>
<protein>
    <recommendedName>
        <fullName evidence="3">Soluble ligand binding domain-containing protein</fullName>
    </recommendedName>
</protein>
<accession>A0A1Y1RTX0</accession>
<keyword evidence="1" id="KW-0812">Transmembrane</keyword>
<feature type="chain" id="PRO_5012349905" description="Soluble ligand binding domain-containing protein" evidence="2">
    <location>
        <begin position="24"/>
        <end position="401"/>
    </location>
</feature>
<dbReference type="Proteomes" id="UP000192343">
    <property type="component" value="Unassembled WGS sequence"/>
</dbReference>
<dbReference type="STRING" id="1963862.B4O97_18940"/>
<evidence type="ECO:0000256" key="2">
    <source>
        <dbReference type="SAM" id="SignalP"/>
    </source>
</evidence>
<feature type="transmembrane region" description="Helical" evidence="1">
    <location>
        <begin position="379"/>
        <end position="399"/>
    </location>
</feature>